<dbReference type="PROSITE" id="PS51938">
    <property type="entry name" value="SUZ_C"/>
    <property type="match status" value="1"/>
</dbReference>
<comment type="similarity">
    <text evidence="1">Belongs to the SZRD1 family.</text>
</comment>
<comment type="caution">
    <text evidence="6">The sequence shown here is derived from an EMBL/GenBank/DDBJ whole genome shotgun (WGS) entry which is preliminary data.</text>
</comment>
<dbReference type="InterPro" id="IPR024642">
    <property type="entry name" value="SUZ-C"/>
</dbReference>
<keyword evidence="7" id="KW-1185">Reference proteome</keyword>
<feature type="compositionally biased region" description="Acidic residues" evidence="3">
    <location>
        <begin position="123"/>
        <end position="132"/>
    </location>
</feature>
<reference evidence="6 7" key="1">
    <citation type="submission" date="2024-04" db="EMBL/GenBank/DDBJ databases">
        <authorList>
            <consortium name="Genoscope - CEA"/>
            <person name="William W."/>
        </authorList>
    </citation>
    <scope>NUCLEOTIDE SEQUENCE [LARGE SCALE GENOMIC DNA]</scope>
</reference>
<proteinExistence type="inferred from homology"/>
<evidence type="ECO:0000259" key="4">
    <source>
        <dbReference type="PROSITE" id="PS51673"/>
    </source>
</evidence>
<dbReference type="InterPro" id="IPR039228">
    <property type="entry name" value="SZRD1"/>
</dbReference>
<feature type="compositionally biased region" description="Basic and acidic residues" evidence="3">
    <location>
        <begin position="19"/>
        <end position="40"/>
    </location>
</feature>
<gene>
    <name evidence="6" type="ORF">GSLYS_00017969001</name>
</gene>
<sequence>MAEEEIDLDSWEEQADSGVLDKRLEEMSIDIQAKENDKRKQAQSIHSTASPLLIDDSGKTQYQPQVRILRREPKTPSSPQKNHRDNSGLTNVTASSKHSKSLQQREAEYAQARLRIFGSLPPEENDENDDGNGTDSFTAKDDDLNIEKQSSPQIIKPDPSSPRVSIVRQPKGPDGTSGFKKSDPT</sequence>
<organism evidence="6 7">
    <name type="scientific">Lymnaea stagnalis</name>
    <name type="common">Great pond snail</name>
    <name type="synonym">Helix stagnalis</name>
    <dbReference type="NCBI Taxonomy" id="6523"/>
    <lineage>
        <taxon>Eukaryota</taxon>
        <taxon>Metazoa</taxon>
        <taxon>Spiralia</taxon>
        <taxon>Lophotrochozoa</taxon>
        <taxon>Mollusca</taxon>
        <taxon>Gastropoda</taxon>
        <taxon>Heterobranchia</taxon>
        <taxon>Euthyneura</taxon>
        <taxon>Panpulmonata</taxon>
        <taxon>Hygrophila</taxon>
        <taxon>Lymnaeoidea</taxon>
        <taxon>Lymnaeidae</taxon>
        <taxon>Lymnaea</taxon>
    </lineage>
</organism>
<dbReference type="Pfam" id="PF12901">
    <property type="entry name" value="SUZ-C"/>
    <property type="match status" value="1"/>
</dbReference>
<evidence type="ECO:0000256" key="1">
    <source>
        <dbReference type="ARBA" id="ARBA00007124"/>
    </source>
</evidence>
<feature type="domain" description="SUZ" evidence="4">
    <location>
        <begin position="47"/>
        <end position="121"/>
    </location>
</feature>
<protein>
    <recommendedName>
        <fullName evidence="2">SUZ RNA-binding domain-containing</fullName>
    </recommendedName>
</protein>
<dbReference type="PANTHER" id="PTHR31796:SF2">
    <property type="entry name" value="SUZ DOMAIN-CONTAINING PROTEIN 1"/>
    <property type="match status" value="1"/>
</dbReference>
<dbReference type="InterPro" id="IPR024771">
    <property type="entry name" value="SUZ"/>
</dbReference>
<dbReference type="Proteomes" id="UP001497497">
    <property type="component" value="Unassembled WGS sequence"/>
</dbReference>
<dbReference type="Pfam" id="PF12752">
    <property type="entry name" value="SUZ"/>
    <property type="match status" value="1"/>
</dbReference>
<feature type="compositionally biased region" description="Acidic residues" evidence="3">
    <location>
        <begin position="1"/>
        <end position="15"/>
    </location>
</feature>
<feature type="region of interest" description="Disordered" evidence="3">
    <location>
        <begin position="1"/>
        <end position="185"/>
    </location>
</feature>
<evidence type="ECO:0000313" key="7">
    <source>
        <dbReference type="Proteomes" id="UP001497497"/>
    </source>
</evidence>
<evidence type="ECO:0000259" key="5">
    <source>
        <dbReference type="PROSITE" id="PS51938"/>
    </source>
</evidence>
<evidence type="ECO:0000313" key="6">
    <source>
        <dbReference type="EMBL" id="CAL1544456.1"/>
    </source>
</evidence>
<dbReference type="AlphaFoldDB" id="A0AAV2IC67"/>
<dbReference type="EMBL" id="CAXITT010000622">
    <property type="protein sequence ID" value="CAL1544456.1"/>
    <property type="molecule type" value="Genomic_DNA"/>
</dbReference>
<name>A0AAV2IC67_LYMST</name>
<feature type="compositionally biased region" description="Polar residues" evidence="3">
    <location>
        <begin position="87"/>
        <end position="102"/>
    </location>
</feature>
<dbReference type="PROSITE" id="PS51673">
    <property type="entry name" value="SUZ"/>
    <property type="match status" value="1"/>
</dbReference>
<dbReference type="PANTHER" id="PTHR31796">
    <property type="entry name" value="SUZ DOMAIN-CONTAINING PROTEIN 1"/>
    <property type="match status" value="1"/>
</dbReference>
<accession>A0AAV2IC67</accession>
<feature type="domain" description="SUZ-C" evidence="5">
    <location>
        <begin position="132"/>
        <end position="183"/>
    </location>
</feature>
<evidence type="ECO:0000256" key="2">
    <source>
        <dbReference type="ARBA" id="ARBA00044802"/>
    </source>
</evidence>
<evidence type="ECO:0000256" key="3">
    <source>
        <dbReference type="SAM" id="MobiDB-lite"/>
    </source>
</evidence>